<dbReference type="Proteomes" id="UP000887116">
    <property type="component" value="Unassembled WGS sequence"/>
</dbReference>
<accession>A0A8X6GHS6</accession>
<gene>
    <name evidence="1" type="ORF">TNCT_650111</name>
</gene>
<evidence type="ECO:0008006" key="3">
    <source>
        <dbReference type="Google" id="ProtNLM"/>
    </source>
</evidence>
<sequence length="79" mass="9014">MIKEYVIAVAEEMGTEKVNLLRTVSKHCGSEGVRHRRKYTISSDKMEYSEWFSLALDESTDMSDTAQVLIFIRGINKGL</sequence>
<evidence type="ECO:0000313" key="1">
    <source>
        <dbReference type="EMBL" id="GFR02255.1"/>
    </source>
</evidence>
<reference evidence="1" key="1">
    <citation type="submission" date="2020-07" db="EMBL/GenBank/DDBJ databases">
        <title>Multicomponent nature underlies the extraordinary mechanical properties of spider dragline silk.</title>
        <authorList>
            <person name="Kono N."/>
            <person name="Nakamura H."/>
            <person name="Mori M."/>
            <person name="Yoshida Y."/>
            <person name="Ohtoshi R."/>
            <person name="Malay A.D."/>
            <person name="Moran D.A.P."/>
            <person name="Tomita M."/>
            <person name="Numata K."/>
            <person name="Arakawa K."/>
        </authorList>
    </citation>
    <scope>NUCLEOTIDE SEQUENCE</scope>
</reference>
<keyword evidence="2" id="KW-1185">Reference proteome</keyword>
<protein>
    <recommendedName>
        <fullName evidence="3">DUF4371 domain-containing protein</fullName>
    </recommendedName>
</protein>
<name>A0A8X6GHS6_TRICU</name>
<evidence type="ECO:0000313" key="2">
    <source>
        <dbReference type="Proteomes" id="UP000887116"/>
    </source>
</evidence>
<dbReference type="OrthoDB" id="7701213at2759"/>
<proteinExistence type="predicted"/>
<dbReference type="AlphaFoldDB" id="A0A8X6GHS6"/>
<organism evidence="1 2">
    <name type="scientific">Trichonephila clavata</name>
    <name type="common">Joro spider</name>
    <name type="synonym">Nephila clavata</name>
    <dbReference type="NCBI Taxonomy" id="2740835"/>
    <lineage>
        <taxon>Eukaryota</taxon>
        <taxon>Metazoa</taxon>
        <taxon>Ecdysozoa</taxon>
        <taxon>Arthropoda</taxon>
        <taxon>Chelicerata</taxon>
        <taxon>Arachnida</taxon>
        <taxon>Araneae</taxon>
        <taxon>Araneomorphae</taxon>
        <taxon>Entelegynae</taxon>
        <taxon>Araneoidea</taxon>
        <taxon>Nephilidae</taxon>
        <taxon>Trichonephila</taxon>
    </lineage>
</organism>
<comment type="caution">
    <text evidence="1">The sequence shown here is derived from an EMBL/GenBank/DDBJ whole genome shotgun (WGS) entry which is preliminary data.</text>
</comment>
<dbReference type="EMBL" id="BMAO01005574">
    <property type="protein sequence ID" value="GFR02255.1"/>
    <property type="molecule type" value="Genomic_DNA"/>
</dbReference>